<reference evidence="3" key="1">
    <citation type="submission" date="2016-06" db="EMBL/GenBank/DDBJ databases">
        <authorList>
            <person name="Varghese N."/>
            <person name="Submissions Spin"/>
        </authorList>
    </citation>
    <scope>NUCLEOTIDE SEQUENCE [LARGE SCALE GENOMIC DNA]</scope>
    <source>
        <strain evidence="3">DSM 43903</strain>
    </source>
</reference>
<dbReference type="Proteomes" id="UP000199001">
    <property type="component" value="Unassembled WGS sequence"/>
</dbReference>
<feature type="region of interest" description="Disordered" evidence="1">
    <location>
        <begin position="15"/>
        <end position="62"/>
    </location>
</feature>
<sequence length="62" mass="6761">MPKFPVKPTCMVAGIRGSTTDGGSRRARKLVRGGRFEPDGPAELRGGPTSGRRVTRSQHRNR</sequence>
<feature type="compositionally biased region" description="Basic residues" evidence="1">
    <location>
        <begin position="53"/>
        <end position="62"/>
    </location>
</feature>
<gene>
    <name evidence="2" type="ORF">GA0070606_2123</name>
</gene>
<accession>A0A1C6UHE7</accession>
<evidence type="ECO:0000256" key="1">
    <source>
        <dbReference type="SAM" id="MobiDB-lite"/>
    </source>
</evidence>
<name>A0A1C6UHE7_9ACTN</name>
<dbReference type="AlphaFoldDB" id="A0A1C6UHE7"/>
<proteinExistence type="predicted"/>
<organism evidence="2 3">
    <name type="scientific">Micromonospora citrea</name>
    <dbReference type="NCBI Taxonomy" id="47855"/>
    <lineage>
        <taxon>Bacteria</taxon>
        <taxon>Bacillati</taxon>
        <taxon>Actinomycetota</taxon>
        <taxon>Actinomycetes</taxon>
        <taxon>Micromonosporales</taxon>
        <taxon>Micromonosporaceae</taxon>
        <taxon>Micromonospora</taxon>
    </lineage>
</organism>
<protein>
    <submittedName>
        <fullName evidence="2">Uncharacterized protein</fullName>
    </submittedName>
</protein>
<evidence type="ECO:0000313" key="2">
    <source>
        <dbReference type="EMBL" id="SCL53457.1"/>
    </source>
</evidence>
<evidence type="ECO:0000313" key="3">
    <source>
        <dbReference type="Proteomes" id="UP000199001"/>
    </source>
</evidence>
<keyword evidence="3" id="KW-1185">Reference proteome</keyword>
<dbReference type="EMBL" id="FMHZ01000002">
    <property type="protein sequence ID" value="SCL53457.1"/>
    <property type="molecule type" value="Genomic_DNA"/>
</dbReference>